<feature type="transmembrane region" description="Helical" evidence="1">
    <location>
        <begin position="490"/>
        <end position="512"/>
    </location>
</feature>
<dbReference type="InterPro" id="IPR006461">
    <property type="entry name" value="PLAC_motif_containing"/>
</dbReference>
<feature type="transmembrane region" description="Helical" evidence="1">
    <location>
        <begin position="518"/>
        <end position="541"/>
    </location>
</feature>
<evidence type="ECO:0000313" key="2">
    <source>
        <dbReference type="EMBL" id="KAH0461471.1"/>
    </source>
</evidence>
<feature type="transmembrane region" description="Helical" evidence="1">
    <location>
        <begin position="733"/>
        <end position="750"/>
    </location>
</feature>
<name>A0AAV7GXL7_DENCH</name>
<accession>A0AAV7GXL7</accession>
<evidence type="ECO:0000313" key="3">
    <source>
        <dbReference type="Proteomes" id="UP000775213"/>
    </source>
</evidence>
<dbReference type="EMBL" id="JAGFBR010000009">
    <property type="protein sequence ID" value="KAH0461471.1"/>
    <property type="molecule type" value="Genomic_DNA"/>
</dbReference>
<organism evidence="2 3">
    <name type="scientific">Dendrobium chrysotoxum</name>
    <name type="common">Orchid</name>
    <dbReference type="NCBI Taxonomy" id="161865"/>
    <lineage>
        <taxon>Eukaryota</taxon>
        <taxon>Viridiplantae</taxon>
        <taxon>Streptophyta</taxon>
        <taxon>Embryophyta</taxon>
        <taxon>Tracheophyta</taxon>
        <taxon>Spermatophyta</taxon>
        <taxon>Magnoliopsida</taxon>
        <taxon>Liliopsida</taxon>
        <taxon>Asparagales</taxon>
        <taxon>Orchidaceae</taxon>
        <taxon>Epidendroideae</taxon>
        <taxon>Malaxideae</taxon>
        <taxon>Dendrobiinae</taxon>
        <taxon>Dendrobium</taxon>
    </lineage>
</organism>
<gene>
    <name evidence="2" type="ORF">IEQ34_009046</name>
</gene>
<feature type="transmembrane region" description="Helical" evidence="1">
    <location>
        <begin position="265"/>
        <end position="288"/>
    </location>
</feature>
<keyword evidence="1" id="KW-0812">Transmembrane</keyword>
<dbReference type="NCBIfam" id="TIGR01571">
    <property type="entry name" value="A_thal_Cys_rich"/>
    <property type="match status" value="1"/>
</dbReference>
<dbReference type="PANTHER" id="PTHR31045:SF23">
    <property type="entry name" value="OS01G0825900 PROTEIN"/>
    <property type="match status" value="1"/>
</dbReference>
<feature type="transmembrane region" description="Helical" evidence="1">
    <location>
        <begin position="395"/>
        <end position="414"/>
    </location>
</feature>
<dbReference type="GO" id="GO:0009975">
    <property type="term" value="F:cyclase activity"/>
    <property type="evidence" value="ECO:0007669"/>
    <property type="project" value="TreeGrafter"/>
</dbReference>
<dbReference type="Proteomes" id="UP000775213">
    <property type="component" value="Unassembled WGS sequence"/>
</dbReference>
<feature type="transmembrane region" description="Helical" evidence="1">
    <location>
        <begin position="357"/>
        <end position="383"/>
    </location>
</feature>
<sequence length="751" mass="86354">MLLIPSTQIAPSMPFTALISIRSTNKLRELPKRKFLHLLLSAWSHRWISWCTDLIRGRLALNPTWLHRSSIVVPCPLVALWEGSSARRSRFSAWFRRKRKEVRFSAWFRRKRKEFRFSACFRRKQREFGFSASPGEEEITEVITEEINQKIESNSAPIIPRLKECRIEIPSLHERLLEHQRSQRKRRFFDFLRARPSLDWIKNIRFSSPLAFFRRTVHRREEISLGVPSPAGVRRRFHVHFIRKINFFSLLTICKEWLSHPMNIALLLWLICVAVSGIMLGLLMLGLLNEAFPTKALRNRWIEINNQILNALFTLMSIYQHPVILHHLFMLCRWRSEDIIELRKMYCKNGAHRPNEWAHMMVVIILLHITCIAQYALCAVYWGFTNFDRPEILEYSFIALGVAAPVCAGAYAIYSPLGREFESEFNEELQGSMNGKAGLKLNGQRVLVSEPEWIGGIFDCFDDVPVAYLSCCCTCCVFGWNMERLGFGNMYVHIVTFLLLCLAPFWIFNISALKVHDYVIGDVLGISGIVLCVFGLIYGGFWRIQMRKRFKLPENRFCCGSASLTDYFKWMFCWSCALAQEVRTGNFYDVEDDSLFRRPSEEEERQSLLSSFISESGSSSAVSVSSETNLENPNAVKVEEISTTLVVPDATNEAIHSLGQVEELNEERSLVVGIDNMMAPPVQPLMKGEGEDQEDCTSLVVMDAVDEPILPSVKVEDGMTNVEKGSFVRMMEFGLLFLVVVVYTMGSIIVH</sequence>
<dbReference type="InterPro" id="IPR021369">
    <property type="entry name" value="DUF2985"/>
</dbReference>
<feature type="transmembrane region" description="Helical" evidence="1">
    <location>
        <begin position="308"/>
        <end position="336"/>
    </location>
</feature>
<keyword evidence="1" id="KW-1133">Transmembrane helix</keyword>
<dbReference type="Pfam" id="PF04749">
    <property type="entry name" value="PLAC8"/>
    <property type="match status" value="1"/>
</dbReference>
<evidence type="ECO:0000256" key="1">
    <source>
        <dbReference type="SAM" id="Phobius"/>
    </source>
</evidence>
<protein>
    <submittedName>
        <fullName evidence="2">Uncharacterized protein</fullName>
    </submittedName>
</protein>
<dbReference type="AlphaFoldDB" id="A0AAV7GXL7"/>
<dbReference type="PANTHER" id="PTHR31045">
    <property type="entry name" value="PLAC8 FAMILY PROTEIN-RELATED"/>
    <property type="match status" value="1"/>
</dbReference>
<dbReference type="Pfam" id="PF11204">
    <property type="entry name" value="DUF2985"/>
    <property type="match status" value="1"/>
</dbReference>
<dbReference type="GO" id="GO:0051762">
    <property type="term" value="P:sesquiterpene biosynthetic process"/>
    <property type="evidence" value="ECO:0007669"/>
    <property type="project" value="TreeGrafter"/>
</dbReference>
<reference evidence="2 3" key="1">
    <citation type="journal article" date="2021" name="Hortic Res">
        <title>Chromosome-scale assembly of the Dendrobium chrysotoxum genome enhances the understanding of orchid evolution.</title>
        <authorList>
            <person name="Zhang Y."/>
            <person name="Zhang G.Q."/>
            <person name="Zhang D."/>
            <person name="Liu X.D."/>
            <person name="Xu X.Y."/>
            <person name="Sun W.H."/>
            <person name="Yu X."/>
            <person name="Zhu X."/>
            <person name="Wang Z.W."/>
            <person name="Zhao X."/>
            <person name="Zhong W.Y."/>
            <person name="Chen H."/>
            <person name="Yin W.L."/>
            <person name="Huang T."/>
            <person name="Niu S.C."/>
            <person name="Liu Z.J."/>
        </authorList>
    </citation>
    <scope>NUCLEOTIDE SEQUENCE [LARGE SCALE GENOMIC DNA]</scope>
    <source>
        <strain evidence="2">Lindl</strain>
    </source>
</reference>
<keyword evidence="3" id="KW-1185">Reference proteome</keyword>
<keyword evidence="1" id="KW-0472">Membrane</keyword>
<proteinExistence type="predicted"/>
<comment type="caution">
    <text evidence="2">The sequence shown here is derived from an EMBL/GenBank/DDBJ whole genome shotgun (WGS) entry which is preliminary data.</text>
</comment>